<protein>
    <submittedName>
        <fullName evidence="1">Uncharacterized protein</fullName>
    </submittedName>
</protein>
<dbReference type="AlphaFoldDB" id="A0A6C0LTA2"/>
<organism evidence="1">
    <name type="scientific">viral metagenome</name>
    <dbReference type="NCBI Taxonomy" id="1070528"/>
    <lineage>
        <taxon>unclassified sequences</taxon>
        <taxon>metagenomes</taxon>
        <taxon>organismal metagenomes</taxon>
    </lineage>
</organism>
<dbReference type="EMBL" id="MN740559">
    <property type="protein sequence ID" value="QHU33643.1"/>
    <property type="molecule type" value="Genomic_DNA"/>
</dbReference>
<sequence>MAIFKQTFMPLPMLDEDSEMSQNTLDFLERVRGHEKKYRVVVRACVDSRKKRRALMDTAHIKLSEFTNNAVAIGEHYYETSSEDIEDTLFSLTSAVIEKYG</sequence>
<evidence type="ECO:0000313" key="1">
    <source>
        <dbReference type="EMBL" id="QHU33643.1"/>
    </source>
</evidence>
<name>A0A6C0LTA2_9ZZZZ</name>
<proteinExistence type="predicted"/>
<reference evidence="1" key="1">
    <citation type="journal article" date="2020" name="Nature">
        <title>Giant virus diversity and host interactions through global metagenomics.</title>
        <authorList>
            <person name="Schulz F."/>
            <person name="Roux S."/>
            <person name="Paez-Espino D."/>
            <person name="Jungbluth S."/>
            <person name="Walsh D.A."/>
            <person name="Denef V.J."/>
            <person name="McMahon K.D."/>
            <person name="Konstantinidis K.T."/>
            <person name="Eloe-Fadrosh E.A."/>
            <person name="Kyrpides N.C."/>
            <person name="Woyke T."/>
        </authorList>
    </citation>
    <scope>NUCLEOTIDE SEQUENCE</scope>
    <source>
        <strain evidence="1">GVMAG-S-1016704-121</strain>
    </source>
</reference>
<accession>A0A6C0LTA2</accession>